<protein>
    <recommendedName>
        <fullName evidence="3">UBC core domain-containing protein</fullName>
    </recommendedName>
</protein>
<organism evidence="4 5">
    <name type="scientific">Xylaria hypoxylon</name>
    <dbReference type="NCBI Taxonomy" id="37992"/>
    <lineage>
        <taxon>Eukaryota</taxon>
        <taxon>Fungi</taxon>
        <taxon>Dikarya</taxon>
        <taxon>Ascomycota</taxon>
        <taxon>Pezizomycotina</taxon>
        <taxon>Sordariomycetes</taxon>
        <taxon>Xylariomycetidae</taxon>
        <taxon>Xylariales</taxon>
        <taxon>Xylariaceae</taxon>
        <taxon>Xylaria</taxon>
    </lineage>
</organism>
<dbReference type="Pfam" id="PF00179">
    <property type="entry name" value="UQ_con"/>
    <property type="match status" value="1"/>
</dbReference>
<dbReference type="InterPro" id="IPR000608">
    <property type="entry name" value="UBC"/>
</dbReference>
<evidence type="ECO:0000259" key="3">
    <source>
        <dbReference type="Pfam" id="PF00179"/>
    </source>
</evidence>
<gene>
    <name evidence="4" type="ORF">E0Z10_g4552</name>
</gene>
<evidence type="ECO:0000256" key="1">
    <source>
        <dbReference type="ARBA" id="ARBA00022786"/>
    </source>
</evidence>
<dbReference type="OrthoDB" id="109543at2759"/>
<dbReference type="AlphaFoldDB" id="A0A4Z0Z3L8"/>
<evidence type="ECO:0000313" key="4">
    <source>
        <dbReference type="EMBL" id="TGJ84176.1"/>
    </source>
</evidence>
<proteinExistence type="predicted"/>
<feature type="region of interest" description="Disordered" evidence="2">
    <location>
        <begin position="657"/>
        <end position="678"/>
    </location>
</feature>
<dbReference type="EMBL" id="SKBN01000073">
    <property type="protein sequence ID" value="TGJ84176.1"/>
    <property type="molecule type" value="Genomic_DNA"/>
</dbReference>
<dbReference type="SUPFAM" id="SSF54495">
    <property type="entry name" value="UBC-like"/>
    <property type="match status" value="1"/>
</dbReference>
<dbReference type="SMART" id="SM00212">
    <property type="entry name" value="UBCc"/>
    <property type="match status" value="1"/>
</dbReference>
<sequence>MSTPRVHGHVRAETTVGLGRQRLLLDIHELVTKPYPKIALHPCEDNLYKACLVLYPENYRPLHLSISFPEMYPIRPPVVHMNSSIEHPNIYGNFICATILRHGEEYTPAYTLKGIAIQLLSFFDSESLEQEHGNRTTDLTSYQKLDNLYLIDTYSCRRCGFGVENKSGKTRAPPFPTSFDARVDHGPEQWPTIQYSIEPSQRPKLGDWQMPLVNTRKKRQVGFDINQLPNEILLMIIENLHDFEHLTNFARAWPRISQVVRDFDVVQQRELQCFCLKKGYESTKLGVGVAVNRGQVSSEFDLISEEAYVHMDIRSSIHNIAFHHWLPLPISRRHWSQARQGAHDALLNIASHLKTPPSLSSSSSSGTLNAYVLFTFMNDIVVRLNQVTEKIETQDSKKSTLRHASEKAIESYFHLFHLLVCLSTEDPAIVQQANKLLRDFEDGKRSKTDCPSLGHLLIALLISDIQVTDVLIKSIITEAITRNVVWLLDWKGAGMAELSYMERDAVSAYRLDKTFRGSRTSYRLLMFSELFRRAARPSHEKSLNQVREELFDRHGGPPRDAAGYLAAEVRRLHTIDNFPAFMREMGLQSIPTPMIFTKVLRATVHESMARGYSQWAVHRTRAMRLRFEQDPHIQLTEEERQSATQYLDYRSAHYRPSYSFFPNTRQGQARGGKTPERR</sequence>
<dbReference type="PANTHER" id="PTHR24067">
    <property type="entry name" value="UBIQUITIN-CONJUGATING ENZYME E2"/>
    <property type="match status" value="1"/>
</dbReference>
<dbReference type="STRING" id="37992.A0A4Z0Z3L8"/>
<dbReference type="Gene3D" id="3.10.110.10">
    <property type="entry name" value="Ubiquitin Conjugating Enzyme"/>
    <property type="match status" value="1"/>
</dbReference>
<dbReference type="InterPro" id="IPR050113">
    <property type="entry name" value="Ub_conjugating_enzyme"/>
</dbReference>
<name>A0A4Z0Z3L8_9PEZI</name>
<dbReference type="InterPro" id="IPR016135">
    <property type="entry name" value="UBQ-conjugating_enzyme/RWD"/>
</dbReference>
<dbReference type="Proteomes" id="UP000297716">
    <property type="component" value="Unassembled WGS sequence"/>
</dbReference>
<keyword evidence="1" id="KW-0833">Ubl conjugation pathway</keyword>
<reference evidence="4 5" key="1">
    <citation type="submission" date="2019-03" db="EMBL/GenBank/DDBJ databases">
        <title>Draft genome sequence of Xylaria hypoxylon DSM 108379, a ubiquitous saprotrophic-parasitic fungi on hardwood.</title>
        <authorList>
            <person name="Buettner E."/>
            <person name="Leonhardt S."/>
            <person name="Gebauer A.M."/>
            <person name="Liers C."/>
            <person name="Hofrichter M."/>
            <person name="Kellner H."/>
        </authorList>
    </citation>
    <scope>NUCLEOTIDE SEQUENCE [LARGE SCALE GENOMIC DNA]</scope>
    <source>
        <strain evidence="4 5">DSM 108379</strain>
    </source>
</reference>
<evidence type="ECO:0000313" key="5">
    <source>
        <dbReference type="Proteomes" id="UP000297716"/>
    </source>
</evidence>
<keyword evidence="5" id="KW-1185">Reference proteome</keyword>
<evidence type="ECO:0000256" key="2">
    <source>
        <dbReference type="SAM" id="MobiDB-lite"/>
    </source>
</evidence>
<accession>A0A4Z0Z3L8</accession>
<feature type="domain" description="UBC core" evidence="3">
    <location>
        <begin position="62"/>
        <end position="127"/>
    </location>
</feature>
<comment type="caution">
    <text evidence="4">The sequence shown here is derived from an EMBL/GenBank/DDBJ whole genome shotgun (WGS) entry which is preliminary data.</text>
</comment>
<dbReference type="CDD" id="cd00195">
    <property type="entry name" value="UBCc_UEV"/>
    <property type="match status" value="1"/>
</dbReference>